<accession>A0AAJ0EDV6</accession>
<dbReference type="RefSeq" id="XP_060441977.1">
    <property type="nucleotide sequence ID" value="XM_060590991.1"/>
</dbReference>
<dbReference type="PROSITE" id="PS51257">
    <property type="entry name" value="PROKAR_LIPOPROTEIN"/>
    <property type="match status" value="1"/>
</dbReference>
<evidence type="ECO:0000313" key="2">
    <source>
        <dbReference type="Proteomes" id="UP001243989"/>
    </source>
</evidence>
<name>A0AAJ0EDV6_9PEZI</name>
<dbReference type="EMBL" id="JAHMHQ010000018">
    <property type="protein sequence ID" value="KAK1633370.1"/>
    <property type="molecule type" value="Genomic_DNA"/>
</dbReference>
<gene>
    <name evidence="1" type="ORF">BDP81DRAFT_434763</name>
</gene>
<sequence length="72" mass="7838">MQHALRGICYPIVASACLNFGACLVCPSSMSCDSGRLDVMGVIRGGGRADHFRPRSVVRSLLFLTQPHSRYV</sequence>
<organism evidence="1 2">
    <name type="scientific">Colletotrichum phormii</name>
    <dbReference type="NCBI Taxonomy" id="359342"/>
    <lineage>
        <taxon>Eukaryota</taxon>
        <taxon>Fungi</taxon>
        <taxon>Dikarya</taxon>
        <taxon>Ascomycota</taxon>
        <taxon>Pezizomycotina</taxon>
        <taxon>Sordariomycetes</taxon>
        <taxon>Hypocreomycetidae</taxon>
        <taxon>Glomerellales</taxon>
        <taxon>Glomerellaceae</taxon>
        <taxon>Colletotrichum</taxon>
        <taxon>Colletotrichum acutatum species complex</taxon>
    </lineage>
</organism>
<comment type="caution">
    <text evidence="1">The sequence shown here is derived from an EMBL/GenBank/DDBJ whole genome shotgun (WGS) entry which is preliminary data.</text>
</comment>
<reference evidence="1" key="1">
    <citation type="submission" date="2021-06" db="EMBL/GenBank/DDBJ databases">
        <title>Comparative genomics, transcriptomics and evolutionary studies reveal genomic signatures of adaptation to plant cell wall in hemibiotrophic fungi.</title>
        <authorList>
            <consortium name="DOE Joint Genome Institute"/>
            <person name="Baroncelli R."/>
            <person name="Diaz J.F."/>
            <person name="Benocci T."/>
            <person name="Peng M."/>
            <person name="Battaglia E."/>
            <person name="Haridas S."/>
            <person name="Andreopoulos W."/>
            <person name="Labutti K."/>
            <person name="Pangilinan J."/>
            <person name="Floch G.L."/>
            <person name="Makela M.R."/>
            <person name="Henrissat B."/>
            <person name="Grigoriev I.V."/>
            <person name="Crouch J.A."/>
            <person name="De Vries R.P."/>
            <person name="Sukno S.A."/>
            <person name="Thon M.R."/>
        </authorList>
    </citation>
    <scope>NUCLEOTIDE SEQUENCE</scope>
    <source>
        <strain evidence="1">CBS 102054</strain>
    </source>
</reference>
<proteinExistence type="predicted"/>
<dbReference type="Proteomes" id="UP001243989">
    <property type="component" value="Unassembled WGS sequence"/>
</dbReference>
<dbReference type="AlphaFoldDB" id="A0AAJ0EDV6"/>
<dbReference type="GeneID" id="85475853"/>
<keyword evidence="2" id="KW-1185">Reference proteome</keyword>
<protein>
    <submittedName>
        <fullName evidence="1">Uncharacterized protein</fullName>
    </submittedName>
</protein>
<evidence type="ECO:0000313" key="1">
    <source>
        <dbReference type="EMBL" id="KAK1633370.1"/>
    </source>
</evidence>